<dbReference type="EC" id="2.5.1.97" evidence="2"/>
<dbReference type="RefSeq" id="WP_103239275.1">
    <property type="nucleotide sequence ID" value="NZ_JANJZD010000007.1"/>
</dbReference>
<dbReference type="Pfam" id="PF03102">
    <property type="entry name" value="NeuB"/>
    <property type="match status" value="1"/>
</dbReference>
<dbReference type="Gene3D" id="3.20.20.70">
    <property type="entry name" value="Aldolase class I"/>
    <property type="match status" value="1"/>
</dbReference>
<dbReference type="Pfam" id="PF08666">
    <property type="entry name" value="SAF"/>
    <property type="match status" value="1"/>
</dbReference>
<protein>
    <submittedName>
        <fullName evidence="2">Pseudaminic acid synthase</fullName>
        <ecNumber evidence="2">2.5.1.97</ecNumber>
    </submittedName>
</protein>
<evidence type="ECO:0000313" key="3">
    <source>
        <dbReference type="Proteomes" id="UP000236311"/>
    </source>
</evidence>
<proteinExistence type="predicted"/>
<evidence type="ECO:0000259" key="1">
    <source>
        <dbReference type="PROSITE" id="PS50844"/>
    </source>
</evidence>
<organism evidence="2 3">
    <name type="scientific">Acetatifactor muris</name>
    <dbReference type="NCBI Taxonomy" id="879566"/>
    <lineage>
        <taxon>Bacteria</taxon>
        <taxon>Bacillati</taxon>
        <taxon>Bacillota</taxon>
        <taxon>Clostridia</taxon>
        <taxon>Lachnospirales</taxon>
        <taxon>Lachnospiraceae</taxon>
        <taxon>Acetatifactor</taxon>
    </lineage>
</organism>
<dbReference type="InterPro" id="IPR036732">
    <property type="entry name" value="AFP_Neu5c_C_sf"/>
</dbReference>
<dbReference type="Proteomes" id="UP000236311">
    <property type="component" value="Unassembled WGS sequence"/>
</dbReference>
<gene>
    <name evidence="2" type="primary">pseI</name>
    <name evidence="2" type="ORF">AMURIS_01881</name>
</gene>
<dbReference type="SMART" id="SM00858">
    <property type="entry name" value="SAF"/>
    <property type="match status" value="1"/>
</dbReference>
<dbReference type="CDD" id="cd11615">
    <property type="entry name" value="SAF_NeuB_like"/>
    <property type="match status" value="1"/>
</dbReference>
<dbReference type="InterPro" id="IPR006190">
    <property type="entry name" value="SAF_AFP_Neu5Ac"/>
</dbReference>
<feature type="domain" description="AFP-like" evidence="1">
    <location>
        <begin position="294"/>
        <end position="352"/>
    </location>
</feature>
<dbReference type="SUPFAM" id="SSF51269">
    <property type="entry name" value="AFP III-like domain"/>
    <property type="match status" value="1"/>
</dbReference>
<dbReference type="PANTHER" id="PTHR42966:SF2">
    <property type="entry name" value="PSEUDAMINIC ACID SYNTHASE"/>
    <property type="match status" value="1"/>
</dbReference>
<dbReference type="NCBIfam" id="TIGR03586">
    <property type="entry name" value="PseI"/>
    <property type="match status" value="1"/>
</dbReference>
<dbReference type="InterPro" id="IPR057736">
    <property type="entry name" value="SAF_PseI/NeuA/NeuB"/>
</dbReference>
<dbReference type="GO" id="GO:0016051">
    <property type="term" value="P:carbohydrate biosynthetic process"/>
    <property type="evidence" value="ECO:0007669"/>
    <property type="project" value="InterPro"/>
</dbReference>
<name>A0A2K4ZFE0_9FIRM</name>
<dbReference type="InterPro" id="IPR051690">
    <property type="entry name" value="PseI-like"/>
</dbReference>
<evidence type="ECO:0000313" key="2">
    <source>
        <dbReference type="EMBL" id="SOY29166.1"/>
    </source>
</evidence>
<dbReference type="AlphaFoldDB" id="A0A2K4ZFE0"/>
<dbReference type="EMBL" id="OFSM01000008">
    <property type="protein sequence ID" value="SOY29166.1"/>
    <property type="molecule type" value="Genomic_DNA"/>
</dbReference>
<dbReference type="InterPro" id="IPR013132">
    <property type="entry name" value="PseI/NeuA/B-like_N"/>
</dbReference>
<dbReference type="PANTHER" id="PTHR42966">
    <property type="entry name" value="N-ACETYLNEURAMINATE SYNTHASE"/>
    <property type="match status" value="1"/>
</dbReference>
<sequence length="357" mass="39636">MNREIKIGNHIISENTPCFIVAEMSANHNMDYDRAVAIIRAAKEAGADAVKIQTYTADTITLNCDDDCFQITQQTLWDGTTLHKLYETAYTPWEWQGKLRDEALDMGLEFFSSPFDGSSVDFLEELGMPAYKVASFEITDIPLIRKIAKLGKPMILATGVARLSDIDLAVRTCREAGNENVILLKCTSAYPTPYEDVNLRTIPSMRETFACLTGLSDHTMGSAVAGAAVALGARMVEKHLTLSRADGGADSAFSMEPAEFKEMVDNIRKIEAALGSVTYELTPGQEREREHSRSLFVARDMKAGEVFTPENLRSVRPANGLHTMYYEEVLGKRITRDAGLGTPLRWELVDFRCESPE</sequence>
<dbReference type="GO" id="GO:0047444">
    <property type="term" value="F:N-acylneuraminate-9-phosphate synthase activity"/>
    <property type="evidence" value="ECO:0007669"/>
    <property type="project" value="TreeGrafter"/>
</dbReference>
<dbReference type="InterPro" id="IPR013974">
    <property type="entry name" value="SAF"/>
</dbReference>
<reference evidence="2 3" key="1">
    <citation type="submission" date="2018-01" db="EMBL/GenBank/DDBJ databases">
        <authorList>
            <person name="Gaut B.S."/>
            <person name="Morton B.R."/>
            <person name="Clegg M.T."/>
            <person name="Duvall M.R."/>
        </authorList>
    </citation>
    <scope>NUCLEOTIDE SEQUENCE [LARGE SCALE GENOMIC DNA]</scope>
    <source>
        <strain evidence="2">GP69</strain>
    </source>
</reference>
<dbReference type="OrthoDB" id="9814210at2"/>
<dbReference type="InterPro" id="IPR020030">
    <property type="entry name" value="Pseudaminic_synth_PseI"/>
</dbReference>
<keyword evidence="3" id="KW-1185">Reference proteome</keyword>
<dbReference type="PROSITE" id="PS50844">
    <property type="entry name" value="AFP_LIKE"/>
    <property type="match status" value="1"/>
</dbReference>
<accession>A0A2K4ZFE0</accession>
<dbReference type="Gene3D" id="3.90.1210.10">
    <property type="entry name" value="Antifreeze-like/N-acetylneuraminic acid synthase C-terminal domain"/>
    <property type="match status" value="1"/>
</dbReference>
<keyword evidence="2" id="KW-0808">Transferase</keyword>
<dbReference type="InterPro" id="IPR013785">
    <property type="entry name" value="Aldolase_TIM"/>
</dbReference>
<dbReference type="SUPFAM" id="SSF51569">
    <property type="entry name" value="Aldolase"/>
    <property type="match status" value="1"/>
</dbReference>